<evidence type="ECO:0000256" key="2">
    <source>
        <dbReference type="ARBA" id="ARBA00049106"/>
    </source>
</evidence>
<comment type="caution">
    <text evidence="3">The sequence shown here is derived from an EMBL/GenBank/DDBJ whole genome shotgun (WGS) entry which is preliminary data.</text>
</comment>
<protein>
    <submittedName>
        <fullName evidence="3">Nitroreductase family deazaflavin-dependent oxidoreductase</fullName>
    </submittedName>
</protein>
<dbReference type="InterPro" id="IPR012349">
    <property type="entry name" value="Split_barrel_FMN-bd"/>
</dbReference>
<reference evidence="3 4" key="1">
    <citation type="submission" date="2024-10" db="EMBL/GenBank/DDBJ databases">
        <title>The Natural Products Discovery Center: Release of the First 8490 Sequenced Strains for Exploring Actinobacteria Biosynthetic Diversity.</title>
        <authorList>
            <person name="Kalkreuter E."/>
            <person name="Kautsar S.A."/>
            <person name="Yang D."/>
            <person name="Bader C.D."/>
            <person name="Teijaro C.N."/>
            <person name="Fluegel L."/>
            <person name="Davis C.M."/>
            <person name="Simpson J.R."/>
            <person name="Lauterbach L."/>
            <person name="Steele A.D."/>
            <person name="Gui C."/>
            <person name="Meng S."/>
            <person name="Li G."/>
            <person name="Viehrig K."/>
            <person name="Ye F."/>
            <person name="Su P."/>
            <person name="Kiefer A.F."/>
            <person name="Nichols A."/>
            <person name="Cepeda A.J."/>
            <person name="Yan W."/>
            <person name="Fan B."/>
            <person name="Jiang Y."/>
            <person name="Adhikari A."/>
            <person name="Zheng C.-J."/>
            <person name="Schuster L."/>
            <person name="Cowan T.M."/>
            <person name="Smanski M.J."/>
            <person name="Chevrette M.G."/>
            <person name="De Carvalho L.P.S."/>
            <person name="Shen B."/>
        </authorList>
    </citation>
    <scope>NUCLEOTIDE SEQUENCE [LARGE SCALE GENOMIC DNA]</scope>
    <source>
        <strain evidence="3 4">NPDC049845</strain>
    </source>
</reference>
<accession>A0ABW7ZL86</accession>
<dbReference type="PANTHER" id="PTHR39428">
    <property type="entry name" value="F420H(2)-DEPENDENT QUINONE REDUCTASE RV1261C"/>
    <property type="match status" value="1"/>
</dbReference>
<dbReference type="Gene3D" id="2.30.110.10">
    <property type="entry name" value="Electron Transport, Fmn-binding Protein, Chain A"/>
    <property type="match status" value="1"/>
</dbReference>
<proteinExistence type="inferred from homology"/>
<organism evidence="3 4">
    <name type="scientific">Micromonospora maritima</name>
    <dbReference type="NCBI Taxonomy" id="986711"/>
    <lineage>
        <taxon>Bacteria</taxon>
        <taxon>Bacillati</taxon>
        <taxon>Actinomycetota</taxon>
        <taxon>Actinomycetes</taxon>
        <taxon>Micromonosporales</taxon>
        <taxon>Micromonosporaceae</taxon>
        <taxon>Micromonospora</taxon>
    </lineage>
</organism>
<dbReference type="Proteomes" id="UP001612812">
    <property type="component" value="Unassembled WGS sequence"/>
</dbReference>
<dbReference type="RefSeq" id="WP_396768898.1">
    <property type="nucleotide sequence ID" value="NZ_JBITLA010000003.1"/>
</dbReference>
<evidence type="ECO:0000256" key="1">
    <source>
        <dbReference type="ARBA" id="ARBA00008710"/>
    </source>
</evidence>
<name>A0ABW7ZL86_9ACTN</name>
<dbReference type="Pfam" id="PF04075">
    <property type="entry name" value="F420H2_quin_red"/>
    <property type="match status" value="1"/>
</dbReference>
<keyword evidence="4" id="KW-1185">Reference proteome</keyword>
<dbReference type="EMBL" id="JBITLE010000003">
    <property type="protein sequence ID" value="MFI7262992.1"/>
    <property type="molecule type" value="Genomic_DNA"/>
</dbReference>
<comment type="catalytic activity">
    <reaction evidence="2">
        <text>oxidized coenzyme F420-(gamma-L-Glu)(n) + a quinol + H(+) = reduced coenzyme F420-(gamma-L-Glu)(n) + a quinone</text>
        <dbReference type="Rhea" id="RHEA:39663"/>
        <dbReference type="Rhea" id="RHEA-COMP:12939"/>
        <dbReference type="Rhea" id="RHEA-COMP:14378"/>
        <dbReference type="ChEBI" id="CHEBI:15378"/>
        <dbReference type="ChEBI" id="CHEBI:24646"/>
        <dbReference type="ChEBI" id="CHEBI:132124"/>
        <dbReference type="ChEBI" id="CHEBI:133980"/>
        <dbReference type="ChEBI" id="CHEBI:139511"/>
    </reaction>
</comment>
<sequence>MDTMDPAEFNADVVERFRAGDGKVSGPLADTPLILVHHIGRRSGVERVVPLAYLSRPDGRFLIVAANGGSETHPAWYYNLKAHPEVTVEVGTETFRVVARELDAAERSALWPTVVEKAPAVGRFQSMTTRAIPVFILTRRGRLGGRCDTR</sequence>
<gene>
    <name evidence="3" type="ORF">ACIBP4_11890</name>
</gene>
<dbReference type="NCBIfam" id="TIGR00026">
    <property type="entry name" value="hi_GC_TIGR00026"/>
    <property type="match status" value="1"/>
</dbReference>
<dbReference type="PANTHER" id="PTHR39428:SF1">
    <property type="entry name" value="F420H(2)-DEPENDENT QUINONE REDUCTASE RV1261C"/>
    <property type="match status" value="1"/>
</dbReference>
<dbReference type="InterPro" id="IPR004378">
    <property type="entry name" value="F420H2_quin_Rdtase"/>
</dbReference>
<comment type="similarity">
    <text evidence="1">Belongs to the F420H(2)-dependent quinone reductase family.</text>
</comment>
<evidence type="ECO:0000313" key="4">
    <source>
        <dbReference type="Proteomes" id="UP001612812"/>
    </source>
</evidence>
<evidence type="ECO:0000313" key="3">
    <source>
        <dbReference type="EMBL" id="MFI7262992.1"/>
    </source>
</evidence>